<reference evidence="2 3" key="1">
    <citation type="submission" date="2023-07" db="EMBL/GenBank/DDBJ databases">
        <title>Genomic Encyclopedia of Type Strains, Phase IV (KMG-IV): sequencing the most valuable type-strain genomes for metagenomic binning, comparative biology and taxonomic classification.</title>
        <authorList>
            <person name="Goeker M."/>
        </authorList>
    </citation>
    <scope>NUCLEOTIDE SEQUENCE [LARGE SCALE GENOMIC DNA]</scope>
    <source>
        <strain evidence="2 3">DSM 1277</strain>
    </source>
</reference>
<comment type="caution">
    <text evidence="2">The sequence shown here is derived from an EMBL/GenBank/DDBJ whole genome shotgun (WGS) entry which is preliminary data.</text>
</comment>
<evidence type="ECO:0000256" key="1">
    <source>
        <dbReference type="SAM" id="MobiDB-lite"/>
    </source>
</evidence>
<dbReference type="Proteomes" id="UP001238467">
    <property type="component" value="Unassembled WGS sequence"/>
</dbReference>
<dbReference type="EMBL" id="JAUSUH010000003">
    <property type="protein sequence ID" value="MDQ0347365.1"/>
    <property type="molecule type" value="Genomic_DNA"/>
</dbReference>
<gene>
    <name evidence="2" type="ORF">J2S76_001789</name>
</gene>
<dbReference type="RefSeq" id="WP_307059600.1">
    <property type="nucleotide sequence ID" value="NZ_JAUSUH010000003.1"/>
</dbReference>
<sequence length="319" mass="33813">MRDSFCETDKLAMTRLSPGTGNVAVHRARARAAQASTGSLPRRVLAMGCLLVVGGCVTARGGPPVVATMAIEVPTVEALLLPEPGGPRIIGVIETRFANALQQEVMLATDAATPGQNAFDVTFFGPVEGRTGPENLKDDTFLADDALAAEMERALPGIGMSPSTYFVQNRYGPFGYALGRGQGRDLCLYAWQRIQGQDRVNVLTGDRGVLSVRLRFCQSGATEASLLRIMYRYTINGYFLPRSWQPYGRPLPASPELGRIGGPIIYPAEAFGTNGASAPPPAPARTQESTPRAVSPASEAVPSVPSAPLEGYPTVPAPL</sequence>
<name>A0ABU0DGI4_9HYPH</name>
<keyword evidence="3" id="KW-1185">Reference proteome</keyword>
<dbReference type="Pfam" id="PF17038">
    <property type="entry name" value="CBP_BcsN"/>
    <property type="match status" value="1"/>
</dbReference>
<accession>A0ABU0DGI4</accession>
<evidence type="ECO:0008006" key="4">
    <source>
        <dbReference type="Google" id="ProtNLM"/>
    </source>
</evidence>
<proteinExistence type="predicted"/>
<dbReference type="InterPro" id="IPR031482">
    <property type="entry name" value="CBP_BcsN"/>
</dbReference>
<evidence type="ECO:0000313" key="3">
    <source>
        <dbReference type="Proteomes" id="UP001238467"/>
    </source>
</evidence>
<evidence type="ECO:0000313" key="2">
    <source>
        <dbReference type="EMBL" id="MDQ0347365.1"/>
    </source>
</evidence>
<protein>
    <recommendedName>
        <fullName evidence="4">Cellulose biosynthesis protein BcsN</fullName>
    </recommendedName>
</protein>
<feature type="compositionally biased region" description="Low complexity" evidence="1">
    <location>
        <begin position="293"/>
        <end position="308"/>
    </location>
</feature>
<organism evidence="2 3">
    <name type="scientific">Ancylobacter vacuolatus</name>
    <dbReference type="NCBI Taxonomy" id="223389"/>
    <lineage>
        <taxon>Bacteria</taxon>
        <taxon>Pseudomonadati</taxon>
        <taxon>Pseudomonadota</taxon>
        <taxon>Alphaproteobacteria</taxon>
        <taxon>Hyphomicrobiales</taxon>
        <taxon>Xanthobacteraceae</taxon>
        <taxon>Ancylobacter</taxon>
    </lineage>
</organism>
<feature type="region of interest" description="Disordered" evidence="1">
    <location>
        <begin position="272"/>
        <end position="319"/>
    </location>
</feature>